<dbReference type="SUPFAM" id="SSF53720">
    <property type="entry name" value="ALDH-like"/>
    <property type="match status" value="1"/>
</dbReference>
<evidence type="ECO:0000259" key="5">
    <source>
        <dbReference type="Pfam" id="PF00171"/>
    </source>
</evidence>
<dbReference type="RefSeq" id="WP_163098378.1">
    <property type="nucleotide sequence ID" value="NZ_CP127523.1"/>
</dbReference>
<dbReference type="Pfam" id="PF00171">
    <property type="entry name" value="Aldedh"/>
    <property type="match status" value="1"/>
</dbReference>
<dbReference type="CDD" id="cd07112">
    <property type="entry name" value="ALDH_GABALDH-PuuC"/>
    <property type="match status" value="1"/>
</dbReference>
<name>A0A845UH13_9PROT</name>
<dbReference type="InterPro" id="IPR029510">
    <property type="entry name" value="Ald_DH_CS_GLU"/>
</dbReference>
<evidence type="ECO:0000256" key="4">
    <source>
        <dbReference type="RuleBase" id="RU003345"/>
    </source>
</evidence>
<dbReference type="Gene3D" id="3.40.605.10">
    <property type="entry name" value="Aldehyde Dehydrogenase, Chain A, domain 1"/>
    <property type="match status" value="1"/>
</dbReference>
<dbReference type="PROSITE" id="PS00070">
    <property type="entry name" value="ALDEHYDE_DEHYDR_CYS"/>
    <property type="match status" value="1"/>
</dbReference>
<dbReference type="InterPro" id="IPR016160">
    <property type="entry name" value="Ald_DH_CS_CYS"/>
</dbReference>
<dbReference type="InterPro" id="IPR016163">
    <property type="entry name" value="Ald_DH_C"/>
</dbReference>
<evidence type="ECO:0000256" key="3">
    <source>
        <dbReference type="PROSITE-ProRule" id="PRU10007"/>
    </source>
</evidence>
<dbReference type="EMBL" id="WNJL01000037">
    <property type="protein sequence ID" value="NDU43144.1"/>
    <property type="molecule type" value="Genomic_DNA"/>
</dbReference>
<protein>
    <submittedName>
        <fullName evidence="6">Aldehyde dehydrogenase family protein</fullName>
    </submittedName>
</protein>
<keyword evidence="2 4" id="KW-0560">Oxidoreductase</keyword>
<comment type="caution">
    <text evidence="6">The sequence shown here is derived from an EMBL/GenBank/DDBJ whole genome shotgun (WGS) entry which is preliminary data.</text>
</comment>
<feature type="active site" evidence="3">
    <location>
        <position position="268"/>
    </location>
</feature>
<reference evidence="6" key="1">
    <citation type="submission" date="2019-11" db="EMBL/GenBank/DDBJ databases">
        <title>Acidithiobacillus ferrianus sp. nov.: a facultatively anaerobic and extremely acidophilic chemolithoautotroph.</title>
        <authorList>
            <person name="Norris P.R."/>
            <person name="Falagan C."/>
            <person name="Moya-Beltran A."/>
            <person name="Castro M."/>
            <person name="Quatrini R."/>
            <person name="Johnson D.B."/>
        </authorList>
    </citation>
    <scope>NUCLEOTIDE SEQUENCE [LARGE SCALE GENOMIC DNA]</scope>
    <source>
        <strain evidence="6">MG</strain>
    </source>
</reference>
<dbReference type="InterPro" id="IPR015590">
    <property type="entry name" value="Aldehyde_DH_dom"/>
</dbReference>
<dbReference type="InterPro" id="IPR016161">
    <property type="entry name" value="Ald_DH/histidinol_DH"/>
</dbReference>
<evidence type="ECO:0000256" key="2">
    <source>
        <dbReference type="ARBA" id="ARBA00023002"/>
    </source>
</evidence>
<accession>A0A845UH13</accession>
<sequence>METFPDKAYWSAKAAQMEFPTQLFIDGKWQDAISGKRFPSVNPATGALLTEVAEADFADVNIAVANAREACEDGRWSQLPPRERGRRLIRLAEIIERHREELALMETLDVGKPIHDSYHIDMAGIIRTFAWHGEATDKVYDEIAPTEAGSIGMITREPLGIVAAVVPWNFPLEMAAWKVAPALAAGNSVILKPAEQSPLTALRLAELALEAGIPAGVLNVLPGYGPTAGKALGLHPDVDCLAFTGSTEVGKLFLQYSGQSNMKRVWLECGGKSPNIIFADCDDLDAAAQAAAMAIFFNQGEVCSAGSRLLVENSIRESFIEKVIAAGAFLKPGDPLDPDTKIGAIISNEQLTRVMGYIEAGREQGARVRLGGERVSLESGGYYLAPTIFDNVQSHMTIAQEEIFGPVLAVLGFDSEDEALRIANDSTYGLGAAVWTGNISRAHRVAKRLRAGTVWINAYEEGDATVPFGGFKQSGFGRDKSLHAIDKYTDLKTTWIHIDPLKI</sequence>
<comment type="similarity">
    <text evidence="1 4">Belongs to the aldehyde dehydrogenase family.</text>
</comment>
<dbReference type="FunFam" id="3.40.309.10:FF:000012">
    <property type="entry name" value="Betaine aldehyde dehydrogenase"/>
    <property type="match status" value="1"/>
</dbReference>
<dbReference type="InterPro" id="IPR016162">
    <property type="entry name" value="Ald_DH_N"/>
</dbReference>
<dbReference type="PROSITE" id="PS00687">
    <property type="entry name" value="ALDEHYDE_DEHYDR_GLU"/>
    <property type="match status" value="1"/>
</dbReference>
<dbReference type="GO" id="GO:0004030">
    <property type="term" value="F:aldehyde dehydrogenase [NAD(P)+] activity"/>
    <property type="evidence" value="ECO:0007669"/>
    <property type="project" value="UniProtKB-ARBA"/>
</dbReference>
<dbReference type="Gene3D" id="3.40.309.10">
    <property type="entry name" value="Aldehyde Dehydrogenase, Chain A, domain 2"/>
    <property type="match status" value="1"/>
</dbReference>
<evidence type="ECO:0000313" key="6">
    <source>
        <dbReference type="EMBL" id="NDU43144.1"/>
    </source>
</evidence>
<feature type="domain" description="Aldehyde dehydrogenase" evidence="5">
    <location>
        <begin position="29"/>
        <end position="493"/>
    </location>
</feature>
<proteinExistence type="inferred from homology"/>
<organism evidence="6">
    <name type="scientific">Acidithiobacillus ferrianus</name>
    <dbReference type="NCBI Taxonomy" id="2678518"/>
    <lineage>
        <taxon>Bacteria</taxon>
        <taxon>Pseudomonadati</taxon>
        <taxon>Pseudomonadota</taxon>
        <taxon>Acidithiobacillia</taxon>
        <taxon>Acidithiobacillales</taxon>
        <taxon>Acidithiobacillaceae</taxon>
        <taxon>Acidithiobacillus</taxon>
    </lineage>
</organism>
<dbReference type="FunFam" id="3.40.605.10:FF:000026">
    <property type="entry name" value="Aldehyde dehydrogenase, putative"/>
    <property type="match status" value="1"/>
</dbReference>
<dbReference type="PANTHER" id="PTHR11699">
    <property type="entry name" value="ALDEHYDE DEHYDROGENASE-RELATED"/>
    <property type="match status" value="1"/>
</dbReference>
<dbReference type="AlphaFoldDB" id="A0A845UH13"/>
<dbReference type="FunFam" id="3.40.605.10:FF:000001">
    <property type="entry name" value="Aldehyde dehydrogenase 1"/>
    <property type="match status" value="1"/>
</dbReference>
<gene>
    <name evidence="6" type="ORF">GL267_11025</name>
</gene>
<evidence type="ECO:0000256" key="1">
    <source>
        <dbReference type="ARBA" id="ARBA00009986"/>
    </source>
</evidence>